<dbReference type="Gene3D" id="1.10.8.60">
    <property type="match status" value="1"/>
</dbReference>
<accession>A0A1T4Q5R6</accession>
<dbReference type="PROSITE" id="PS00688">
    <property type="entry name" value="SIGMA54_INTERACT_3"/>
    <property type="match status" value="1"/>
</dbReference>
<evidence type="ECO:0000256" key="3">
    <source>
        <dbReference type="ARBA" id="ARBA00023015"/>
    </source>
</evidence>
<keyword evidence="4" id="KW-0238">DNA-binding</keyword>
<dbReference type="PROSITE" id="PS50045">
    <property type="entry name" value="SIGMA54_INTERACT_4"/>
    <property type="match status" value="1"/>
</dbReference>
<dbReference type="Pfam" id="PF25601">
    <property type="entry name" value="AAA_lid_14"/>
    <property type="match status" value="1"/>
</dbReference>
<dbReference type="InterPro" id="IPR002078">
    <property type="entry name" value="Sigma_54_int"/>
</dbReference>
<evidence type="ECO:0000256" key="4">
    <source>
        <dbReference type="ARBA" id="ARBA00023125"/>
    </source>
</evidence>
<keyword evidence="6" id="KW-0175">Coiled coil</keyword>
<dbReference type="OrthoDB" id="9763792at2"/>
<evidence type="ECO:0000259" key="7">
    <source>
        <dbReference type="PROSITE" id="PS50045"/>
    </source>
</evidence>
<dbReference type="PRINTS" id="PR01590">
    <property type="entry name" value="HTHFIS"/>
</dbReference>
<dbReference type="GO" id="GO:0005524">
    <property type="term" value="F:ATP binding"/>
    <property type="evidence" value="ECO:0007669"/>
    <property type="project" value="UniProtKB-KW"/>
</dbReference>
<dbReference type="CDD" id="cd00009">
    <property type="entry name" value="AAA"/>
    <property type="match status" value="1"/>
</dbReference>
<sequence length="408" mass="45933">MNNLKVNQLLDRLIAVTEELSQGRFGQYDDIFELTKSGQYPPLIARFAESFGMMAVKVEAREYRLEQMIEELRSTEAQLRAAREQLARENSTLKKNLRRSFPFSSILGTSPQIRELISKAERIADSRLSVIITGETGTGKELFAKAIHFNSPRSAKPFVAVNCSAIPETIFESEMFGIEKGVATGVEARIGKIQQAQGGTLFLDEVGEMPLQLQAKLLRVLEERTLERVGSRTAIPVDLRIIAATNRDLTKEIAEGRFREDLYYRLNGVTLRISPLRERKGDIELIARQFLDKWGRSCGRPPMRIAKDALERLRNYPWPGNVRELDNEIERAVALAYGDTITMTDLSDPLQQQARPSAAGGKSLLKDSEKQLIELALKEAKGNKTQAAERLGMSREGLRKKLKRLGME</sequence>
<evidence type="ECO:0000256" key="6">
    <source>
        <dbReference type="SAM" id="Coils"/>
    </source>
</evidence>
<dbReference type="Gene3D" id="1.10.10.60">
    <property type="entry name" value="Homeodomain-like"/>
    <property type="match status" value="1"/>
</dbReference>
<dbReference type="Pfam" id="PF02954">
    <property type="entry name" value="HTH_8"/>
    <property type="match status" value="1"/>
</dbReference>
<dbReference type="PROSITE" id="PS00675">
    <property type="entry name" value="SIGMA54_INTERACT_1"/>
    <property type="match status" value="1"/>
</dbReference>
<dbReference type="GO" id="GO:0043565">
    <property type="term" value="F:sequence-specific DNA binding"/>
    <property type="evidence" value="ECO:0007669"/>
    <property type="project" value="InterPro"/>
</dbReference>
<dbReference type="InterPro" id="IPR025943">
    <property type="entry name" value="Sigma_54_int_dom_ATP-bd_2"/>
</dbReference>
<dbReference type="Pfam" id="PF00158">
    <property type="entry name" value="Sigma54_activat"/>
    <property type="match status" value="1"/>
</dbReference>
<evidence type="ECO:0000313" key="8">
    <source>
        <dbReference type="EMBL" id="SJZ98578.1"/>
    </source>
</evidence>
<dbReference type="PROSITE" id="PS00676">
    <property type="entry name" value="SIGMA54_INTERACT_2"/>
    <property type="match status" value="1"/>
</dbReference>
<evidence type="ECO:0000313" key="9">
    <source>
        <dbReference type="Proteomes" id="UP000190102"/>
    </source>
</evidence>
<dbReference type="InterPro" id="IPR003593">
    <property type="entry name" value="AAA+_ATPase"/>
</dbReference>
<dbReference type="InterPro" id="IPR058031">
    <property type="entry name" value="AAA_lid_NorR"/>
</dbReference>
<keyword evidence="3" id="KW-0805">Transcription regulation</keyword>
<feature type="coiled-coil region" evidence="6">
    <location>
        <begin position="58"/>
        <end position="99"/>
    </location>
</feature>
<reference evidence="9" key="1">
    <citation type="submission" date="2017-02" db="EMBL/GenBank/DDBJ databases">
        <authorList>
            <person name="Varghese N."/>
            <person name="Submissions S."/>
        </authorList>
    </citation>
    <scope>NUCLEOTIDE SEQUENCE [LARGE SCALE GENOMIC DNA]</scope>
    <source>
        <strain evidence="9">ATCC BAA-34</strain>
    </source>
</reference>
<dbReference type="Gene3D" id="3.40.50.300">
    <property type="entry name" value="P-loop containing nucleotide triphosphate hydrolases"/>
    <property type="match status" value="1"/>
</dbReference>
<dbReference type="RefSeq" id="WP_078790501.1">
    <property type="nucleotide sequence ID" value="NZ_FUWR01000012.1"/>
</dbReference>
<dbReference type="InterPro" id="IPR025944">
    <property type="entry name" value="Sigma_54_int_dom_CS"/>
</dbReference>
<evidence type="ECO:0000256" key="1">
    <source>
        <dbReference type="ARBA" id="ARBA00022741"/>
    </source>
</evidence>
<keyword evidence="1" id="KW-0547">Nucleotide-binding</keyword>
<feature type="domain" description="Sigma-54 factor interaction" evidence="7">
    <location>
        <begin position="106"/>
        <end position="334"/>
    </location>
</feature>
<name>A0A1T4Q5R6_9BACT</name>
<keyword evidence="5" id="KW-0804">Transcription</keyword>
<dbReference type="EMBL" id="FUWR01000012">
    <property type="protein sequence ID" value="SJZ98578.1"/>
    <property type="molecule type" value="Genomic_DNA"/>
</dbReference>
<dbReference type="SUPFAM" id="SSF46689">
    <property type="entry name" value="Homeodomain-like"/>
    <property type="match status" value="1"/>
</dbReference>
<evidence type="ECO:0000256" key="2">
    <source>
        <dbReference type="ARBA" id="ARBA00022840"/>
    </source>
</evidence>
<proteinExistence type="predicted"/>
<dbReference type="PANTHER" id="PTHR32071">
    <property type="entry name" value="TRANSCRIPTIONAL REGULATORY PROTEIN"/>
    <property type="match status" value="1"/>
</dbReference>
<protein>
    <submittedName>
        <fullName evidence="8">Regulatory protein, Fis family</fullName>
    </submittedName>
</protein>
<dbReference type="Proteomes" id="UP000190102">
    <property type="component" value="Unassembled WGS sequence"/>
</dbReference>
<organism evidence="8 9">
    <name type="scientific">Trichlorobacter thiogenes</name>
    <dbReference type="NCBI Taxonomy" id="115783"/>
    <lineage>
        <taxon>Bacteria</taxon>
        <taxon>Pseudomonadati</taxon>
        <taxon>Thermodesulfobacteriota</taxon>
        <taxon>Desulfuromonadia</taxon>
        <taxon>Geobacterales</taxon>
        <taxon>Geobacteraceae</taxon>
        <taxon>Trichlorobacter</taxon>
    </lineage>
</organism>
<evidence type="ECO:0000256" key="5">
    <source>
        <dbReference type="ARBA" id="ARBA00023163"/>
    </source>
</evidence>
<dbReference type="InterPro" id="IPR025662">
    <property type="entry name" value="Sigma_54_int_dom_ATP-bd_1"/>
</dbReference>
<gene>
    <name evidence="8" type="ORF">SAMN02745119_02227</name>
</gene>
<dbReference type="AlphaFoldDB" id="A0A1T4Q5R6"/>
<dbReference type="GO" id="GO:0006355">
    <property type="term" value="P:regulation of DNA-templated transcription"/>
    <property type="evidence" value="ECO:0007669"/>
    <property type="project" value="InterPro"/>
</dbReference>
<dbReference type="SMART" id="SM00382">
    <property type="entry name" value="AAA"/>
    <property type="match status" value="1"/>
</dbReference>
<dbReference type="STRING" id="115783.SAMN02745119_02227"/>
<dbReference type="FunFam" id="3.40.50.300:FF:000006">
    <property type="entry name" value="DNA-binding transcriptional regulator NtrC"/>
    <property type="match status" value="1"/>
</dbReference>
<keyword evidence="2" id="KW-0067">ATP-binding</keyword>
<dbReference type="SUPFAM" id="SSF52540">
    <property type="entry name" value="P-loop containing nucleoside triphosphate hydrolases"/>
    <property type="match status" value="1"/>
</dbReference>
<dbReference type="InterPro" id="IPR002197">
    <property type="entry name" value="HTH_Fis"/>
</dbReference>
<dbReference type="InterPro" id="IPR009057">
    <property type="entry name" value="Homeodomain-like_sf"/>
</dbReference>
<keyword evidence="9" id="KW-1185">Reference proteome</keyword>
<dbReference type="InterPro" id="IPR027417">
    <property type="entry name" value="P-loop_NTPase"/>
</dbReference>